<dbReference type="InterPro" id="IPR001578">
    <property type="entry name" value="Peptidase_C12_UCH"/>
</dbReference>
<proteinExistence type="inferred from homology"/>
<dbReference type="InterPro" id="IPR009060">
    <property type="entry name" value="UBA-like_sf"/>
</dbReference>
<feature type="site" description="Transition state stabilizer" evidence="7">
    <location>
        <position position="80"/>
    </location>
</feature>
<dbReference type="InterPro" id="IPR015940">
    <property type="entry name" value="UBA"/>
</dbReference>
<comment type="caution">
    <text evidence="11">The sequence shown here is derived from an EMBL/GenBank/DDBJ whole genome shotgun (WGS) entry which is preliminary data.</text>
</comment>
<dbReference type="Gene3D" id="1.10.8.10">
    <property type="entry name" value="DNA helicase RuvA subunit, C-terminal domain"/>
    <property type="match status" value="1"/>
</dbReference>
<dbReference type="Pfam" id="PF01088">
    <property type="entry name" value="Peptidase_C12"/>
    <property type="match status" value="1"/>
</dbReference>
<evidence type="ECO:0000256" key="8">
    <source>
        <dbReference type="RuleBase" id="RU361215"/>
    </source>
</evidence>
<dbReference type="GO" id="GO:0004843">
    <property type="term" value="F:cysteine-type deubiquitinase activity"/>
    <property type="evidence" value="ECO:0007669"/>
    <property type="project" value="UniProtKB-UniRule"/>
</dbReference>
<protein>
    <recommendedName>
        <fullName evidence="8">Ubiquitin carboxyl-terminal hydrolase</fullName>
        <ecNumber evidence="8">3.4.19.12</ecNumber>
    </recommendedName>
</protein>
<dbReference type="GO" id="GO:0006511">
    <property type="term" value="P:ubiquitin-dependent protein catabolic process"/>
    <property type="evidence" value="ECO:0007669"/>
    <property type="project" value="UniProtKB-UniRule"/>
</dbReference>
<evidence type="ECO:0000313" key="11">
    <source>
        <dbReference type="EMBL" id="CAE7187621.1"/>
    </source>
</evidence>
<keyword evidence="6 7" id="KW-0788">Thiol protease</keyword>
<evidence type="ECO:0000256" key="2">
    <source>
        <dbReference type="ARBA" id="ARBA00009326"/>
    </source>
</evidence>
<evidence type="ECO:0000256" key="5">
    <source>
        <dbReference type="ARBA" id="ARBA00022801"/>
    </source>
</evidence>
<feature type="domain" description="UBA" evidence="9">
    <location>
        <begin position="236"/>
        <end position="275"/>
    </location>
</feature>
<dbReference type="GO" id="GO:0016579">
    <property type="term" value="P:protein deubiquitination"/>
    <property type="evidence" value="ECO:0007669"/>
    <property type="project" value="TreeGrafter"/>
</dbReference>
<dbReference type="PROSITE" id="PS00140">
    <property type="entry name" value="UCH_1"/>
    <property type="match status" value="1"/>
</dbReference>
<dbReference type="InterPro" id="IPR036959">
    <property type="entry name" value="Peptidase_C12_UCH_sf"/>
</dbReference>
<evidence type="ECO:0000256" key="4">
    <source>
        <dbReference type="ARBA" id="ARBA00022786"/>
    </source>
</evidence>
<dbReference type="PANTHER" id="PTHR10589:SF17">
    <property type="entry name" value="UBIQUITIN CARBOXYL-TERMINAL HYDROLASE"/>
    <property type="match status" value="1"/>
</dbReference>
<feature type="active site" description="Proton donor" evidence="7">
    <location>
        <position position="162"/>
    </location>
</feature>
<dbReference type="SMART" id="SM00165">
    <property type="entry name" value="UBA"/>
    <property type="match status" value="1"/>
</dbReference>
<feature type="domain" description="UCH catalytic" evidence="10">
    <location>
        <begin position="1"/>
        <end position="225"/>
    </location>
</feature>
<dbReference type="PANTHER" id="PTHR10589">
    <property type="entry name" value="UBIQUITIN CARBOXYL-TERMINAL HYDROLASE"/>
    <property type="match status" value="1"/>
</dbReference>
<dbReference type="OrthoDB" id="427186at2759"/>
<dbReference type="InterPro" id="IPR057254">
    <property type="entry name" value="UCH_AS"/>
</dbReference>
<gene>
    <name evidence="11" type="primary">Uchl3</name>
    <name evidence="11" type="ORF">SPIL2461_LOCUS1341</name>
</gene>
<dbReference type="Pfam" id="PF00627">
    <property type="entry name" value="UBA"/>
    <property type="match status" value="1"/>
</dbReference>
<evidence type="ECO:0000259" key="10">
    <source>
        <dbReference type="PROSITE" id="PS52048"/>
    </source>
</evidence>
<dbReference type="SUPFAM" id="SSF54001">
    <property type="entry name" value="Cysteine proteinases"/>
    <property type="match status" value="1"/>
</dbReference>
<accession>A0A812IU78</accession>
<evidence type="ECO:0000259" key="9">
    <source>
        <dbReference type="PROSITE" id="PS50030"/>
    </source>
</evidence>
<dbReference type="GO" id="GO:0005737">
    <property type="term" value="C:cytoplasm"/>
    <property type="evidence" value="ECO:0007669"/>
    <property type="project" value="TreeGrafter"/>
</dbReference>
<evidence type="ECO:0000256" key="6">
    <source>
        <dbReference type="ARBA" id="ARBA00022807"/>
    </source>
</evidence>
<evidence type="ECO:0000313" key="12">
    <source>
        <dbReference type="Proteomes" id="UP000649617"/>
    </source>
</evidence>
<evidence type="ECO:0000256" key="1">
    <source>
        <dbReference type="ARBA" id="ARBA00000707"/>
    </source>
</evidence>
<dbReference type="EMBL" id="CAJNIZ010001283">
    <property type="protein sequence ID" value="CAE7187621.1"/>
    <property type="molecule type" value="Genomic_DNA"/>
</dbReference>
<organism evidence="11 12">
    <name type="scientific">Symbiodinium pilosum</name>
    <name type="common">Dinoflagellate</name>
    <dbReference type="NCBI Taxonomy" id="2952"/>
    <lineage>
        <taxon>Eukaryota</taxon>
        <taxon>Sar</taxon>
        <taxon>Alveolata</taxon>
        <taxon>Dinophyceae</taxon>
        <taxon>Suessiales</taxon>
        <taxon>Symbiodiniaceae</taxon>
        <taxon>Symbiodinium</taxon>
    </lineage>
</organism>
<dbReference type="FunFam" id="3.40.532.10:FF:000006">
    <property type="entry name" value="Ubiquitin carboxyl-terminal hydrolase"/>
    <property type="match status" value="1"/>
</dbReference>
<dbReference type="Gene3D" id="3.40.532.10">
    <property type="entry name" value="Peptidase C12, ubiquitin carboxyl-terminal hydrolase"/>
    <property type="match status" value="1"/>
</dbReference>
<name>A0A812IU78_SYMPI</name>
<dbReference type="PRINTS" id="PR00707">
    <property type="entry name" value="UBCTHYDRLASE"/>
</dbReference>
<evidence type="ECO:0000256" key="7">
    <source>
        <dbReference type="PROSITE-ProRule" id="PRU01393"/>
    </source>
</evidence>
<keyword evidence="5 7" id="KW-0378">Hydrolase</keyword>
<evidence type="ECO:0000256" key="3">
    <source>
        <dbReference type="ARBA" id="ARBA00022670"/>
    </source>
</evidence>
<feature type="site" description="Important for enzyme activity" evidence="7">
    <location>
        <position position="177"/>
    </location>
</feature>
<sequence length="275" mass="29390">MPLESNPKVVGKYVKKLGFDSQYEVHELLSLEPWALEMIPRPAGAVFLLFPQGKELAAAQEAESLSATATPPTGVIHMKQLVGNACGTIAVVHAMANLCKHSGAIATQGSWLERFLANYKDGMTSEDLGTMLEEDVAIEAAHDEAERESEASHGHATNKDLHFIVFVCIDGLVVELDGCKDKPIVRGKLGDYGGDFLRAAVVVIRERYMNVSPDPMRFNMMALCKPGEFAEGVPSAISEEAVAQLMALGFDADAAKSALEAAGGNAEEAANFLLG</sequence>
<feature type="active site" description="Nucleophile" evidence="7">
    <location>
        <position position="86"/>
    </location>
</feature>
<dbReference type="EC" id="3.4.19.12" evidence="8"/>
<dbReference type="AlphaFoldDB" id="A0A812IU78"/>
<keyword evidence="12" id="KW-1185">Reference proteome</keyword>
<comment type="catalytic activity">
    <reaction evidence="1 7 8">
        <text>Thiol-dependent hydrolysis of ester, thioester, amide, peptide and isopeptide bonds formed by the C-terminal Gly of ubiquitin (a 76-residue protein attached to proteins as an intracellular targeting signal).</text>
        <dbReference type="EC" id="3.4.19.12"/>
    </reaction>
</comment>
<keyword evidence="4 7" id="KW-0833">Ubl conjugation pathway</keyword>
<dbReference type="InterPro" id="IPR038765">
    <property type="entry name" value="Papain-like_cys_pep_sf"/>
</dbReference>
<reference evidence="11" key="1">
    <citation type="submission" date="2021-02" db="EMBL/GenBank/DDBJ databases">
        <authorList>
            <person name="Dougan E. K."/>
            <person name="Rhodes N."/>
            <person name="Thang M."/>
            <person name="Chan C."/>
        </authorList>
    </citation>
    <scope>NUCLEOTIDE SEQUENCE</scope>
</reference>
<dbReference type="Proteomes" id="UP000649617">
    <property type="component" value="Unassembled WGS sequence"/>
</dbReference>
<comment type="similarity">
    <text evidence="2 7 8">Belongs to the peptidase C12 family.</text>
</comment>
<dbReference type="PROSITE" id="PS52048">
    <property type="entry name" value="UCH_DOMAIN"/>
    <property type="match status" value="1"/>
</dbReference>
<dbReference type="SUPFAM" id="SSF46934">
    <property type="entry name" value="UBA-like"/>
    <property type="match status" value="1"/>
</dbReference>
<keyword evidence="3 7" id="KW-0645">Protease</keyword>
<dbReference type="PROSITE" id="PS50030">
    <property type="entry name" value="UBA"/>
    <property type="match status" value="1"/>
</dbReference>